<dbReference type="Proteomes" id="UP000316096">
    <property type="component" value="Unassembled WGS sequence"/>
</dbReference>
<evidence type="ECO:0000259" key="1">
    <source>
        <dbReference type="Pfam" id="PF07287"/>
    </source>
</evidence>
<name>A0A543CLB6_9ACTN</name>
<gene>
    <name evidence="3" type="ORF">FB559_3504</name>
</gene>
<protein>
    <submittedName>
        <fullName evidence="3">Uncharacterized protein DUF1446</fullName>
    </submittedName>
</protein>
<dbReference type="RefSeq" id="WP_141956563.1">
    <property type="nucleotide sequence ID" value="NZ_VFOZ01000001.1"/>
</dbReference>
<dbReference type="PANTHER" id="PTHR47585">
    <property type="match status" value="1"/>
</dbReference>
<dbReference type="InterPro" id="IPR056362">
    <property type="entry name" value="AtuA-like_ferredoxin_dom"/>
</dbReference>
<feature type="domain" description="Acyclic terpene utilisation N-terminal" evidence="1">
    <location>
        <begin position="5"/>
        <end position="440"/>
    </location>
</feature>
<sequence>MDRPVRIANCSGFYGDRMSALAEMVEGGPVDVITGDYLAEVTMLVLAKNRLKKPDGGYARMFLRQLAPVAAKIAERRIKVVVNAGGLDPAGLATATRELLGEAGADLAVAHVEGDDLAPRLTALTADGHDLAHLDTGKPFGDWGRDPLTANAYLGGFGIQAALAAGADIVITGRVADASLVTGAAAWWWGWTPADLDALAGAVAAGHVIECGAQATGGNFSGFQGIEDLIHPGFPLAEVDRDGSSVIAKHEGTGGAVTVDTVTAQLLYEIGAPGYLNPDVVTHLDTVRLDQAGPDRVRISGVRGSAPPPTTKVAITGLGGWRNETTFVLTGTGTDAKAALVERAVRAGLDGDPGITDLRFTRIGMPAADPGDQMAGSSLLHVLVDGEQGSAGRAFSALCVELALSSYPGIYGMGVPSPGGPYGAYWPTLVPQELLDHTVVHADGRREAVPPPPVTGPYEVTAPAETATQETEDTVDGPLGRLVQARSGDKGGNANVGLWVSDPAAWPWLRAAMTTERLRELLPETAGLGIDRYELPNLRAVNFVVRGLLDGGATEARRFDKQAKALGEWVRARHVPIPKRLLPGYHLE</sequence>
<dbReference type="Pfam" id="PF23544">
    <property type="entry name" value="AtuA_ferredoxin"/>
    <property type="match status" value="1"/>
</dbReference>
<dbReference type="InterPro" id="IPR010839">
    <property type="entry name" value="AtuA_N"/>
</dbReference>
<accession>A0A543CLB6</accession>
<reference evidence="3 4" key="1">
    <citation type="submission" date="2019-06" db="EMBL/GenBank/DDBJ databases">
        <title>Sequencing the genomes of 1000 actinobacteria strains.</title>
        <authorList>
            <person name="Klenk H.-P."/>
        </authorList>
    </citation>
    <scope>NUCLEOTIDE SEQUENCE [LARGE SCALE GENOMIC DNA]</scope>
    <source>
        <strain evidence="3 4">DSM 102200</strain>
    </source>
</reference>
<feature type="domain" description="AtuA-like ferredoxin-fold" evidence="2">
    <location>
        <begin position="478"/>
        <end position="574"/>
    </location>
</feature>
<dbReference type="PANTHER" id="PTHR47585:SF1">
    <property type="entry name" value="DUF1446 DOMAIN-CONTAINING PROTEIN"/>
    <property type="match status" value="1"/>
</dbReference>
<keyword evidence="4" id="KW-1185">Reference proteome</keyword>
<comment type="caution">
    <text evidence="3">The sequence shown here is derived from an EMBL/GenBank/DDBJ whole genome shotgun (WGS) entry which is preliminary data.</text>
</comment>
<proteinExistence type="predicted"/>
<evidence type="ECO:0000313" key="3">
    <source>
        <dbReference type="EMBL" id="TQL97893.1"/>
    </source>
</evidence>
<organism evidence="3 4">
    <name type="scientific">Actinoallomurus bryophytorum</name>
    <dbReference type="NCBI Taxonomy" id="1490222"/>
    <lineage>
        <taxon>Bacteria</taxon>
        <taxon>Bacillati</taxon>
        <taxon>Actinomycetota</taxon>
        <taxon>Actinomycetes</taxon>
        <taxon>Streptosporangiales</taxon>
        <taxon>Thermomonosporaceae</taxon>
        <taxon>Actinoallomurus</taxon>
    </lineage>
</organism>
<dbReference type="OrthoDB" id="3959640at2"/>
<evidence type="ECO:0000259" key="2">
    <source>
        <dbReference type="Pfam" id="PF23544"/>
    </source>
</evidence>
<dbReference type="AlphaFoldDB" id="A0A543CLB6"/>
<dbReference type="Pfam" id="PF07287">
    <property type="entry name" value="AtuA"/>
    <property type="match status" value="1"/>
</dbReference>
<dbReference type="EMBL" id="VFOZ01000001">
    <property type="protein sequence ID" value="TQL97893.1"/>
    <property type="molecule type" value="Genomic_DNA"/>
</dbReference>
<evidence type="ECO:0000313" key="4">
    <source>
        <dbReference type="Proteomes" id="UP000316096"/>
    </source>
</evidence>